<evidence type="ECO:0000313" key="1">
    <source>
        <dbReference type="EMBL" id="CCO95364.1"/>
    </source>
</evidence>
<evidence type="ECO:0000313" key="2">
    <source>
        <dbReference type="Proteomes" id="UP000013111"/>
    </source>
</evidence>
<dbReference type="Proteomes" id="UP000013111">
    <property type="component" value="Unassembled WGS sequence"/>
</dbReference>
<dbReference type="SUPFAM" id="SSF159270">
    <property type="entry name" value="YmcC-like"/>
    <property type="match status" value="1"/>
</dbReference>
<organism evidence="1 2">
    <name type="scientific">Erwinia amylovora NBRC 12687 = CFBP 1232</name>
    <dbReference type="NCBI Taxonomy" id="1219359"/>
    <lineage>
        <taxon>Bacteria</taxon>
        <taxon>Pseudomonadati</taxon>
        <taxon>Pseudomonadota</taxon>
        <taxon>Gammaproteobacteria</taxon>
        <taxon>Enterobacterales</taxon>
        <taxon>Erwiniaceae</taxon>
        <taxon>Erwinia</taxon>
    </lineage>
</organism>
<dbReference type="Pfam" id="PF11102">
    <property type="entry name" value="YjbF"/>
    <property type="match status" value="1"/>
</dbReference>
<dbReference type="InterPro" id="IPR021308">
    <property type="entry name" value="GfcB"/>
</dbReference>
<name>A0A831A521_ERWAM</name>
<keyword evidence="1" id="KW-0449">Lipoprotein</keyword>
<dbReference type="AlphaFoldDB" id="A0A831A521"/>
<sequence length="215" mass="23718">MRNLPLLLLCLLLQACSQTQKGLGESLRLALFGADDIRMTNGQINNLPYASMYLRVNGGQQIFVVLGYNENGQQKWITRDKAMLAMEHGRLVKTVGLADNLNEVSNLQRDPLRDALHLSEGASWSRIVSWTVNGKSRAATVTSRFIQGQDEVLQLAGQPVACRVWYEEVALAENGASWRNTFWVDASSGQVRQSQQTLGTDALSIEATILKPATS</sequence>
<gene>
    <name evidence="1" type="ORF">BN437_3464</name>
</gene>
<comment type="caution">
    <text evidence="1">The sequence shown here is derived from an EMBL/GenBank/DDBJ whole genome shotgun (WGS) entry which is preliminary data.</text>
</comment>
<protein>
    <submittedName>
        <fullName evidence="1">Uncharacterized lipoprotein ymcC</fullName>
    </submittedName>
</protein>
<dbReference type="Gene3D" id="2.40.360.10">
    <property type="entry name" value="YmcC-like"/>
    <property type="match status" value="1"/>
</dbReference>
<dbReference type="InterPro" id="IPR023373">
    <property type="entry name" value="YmcC_sf"/>
</dbReference>
<dbReference type="EMBL" id="CAPB01000039">
    <property type="protein sequence ID" value="CCO95364.1"/>
    <property type="molecule type" value="Genomic_DNA"/>
</dbReference>
<dbReference type="RefSeq" id="WP_004160509.1">
    <property type="nucleotide sequence ID" value="NZ_BAYW01000029.1"/>
</dbReference>
<reference evidence="1 2" key="2">
    <citation type="submission" date="2013-04" db="EMBL/GenBank/DDBJ databases">
        <title>Comparative genomics of 12 strains of Erwinia amylovora identifies a pan-genome with a large conserved core and provides insights into host specificity.</title>
        <authorList>
            <person name="Mann R.A."/>
            <person name="Smits T.H.M."/>
            <person name="Buehlmann A."/>
            <person name="Blom J."/>
            <person name="Goesmann A."/>
            <person name="Frey J.E."/>
            <person name="Plummer K.M."/>
            <person name="Beer S.V."/>
            <person name="Luck J."/>
            <person name="Duffy B."/>
            <person name="Rodoni B."/>
        </authorList>
    </citation>
    <scope>NUCLEOTIDE SEQUENCE [LARGE SCALE GENOMIC DNA]</scope>
    <source>
        <strain evidence="2">CFBP 1232</strain>
    </source>
</reference>
<dbReference type="PROSITE" id="PS51257">
    <property type="entry name" value="PROKAR_LIPOPROTEIN"/>
    <property type="match status" value="1"/>
</dbReference>
<reference evidence="1 2" key="1">
    <citation type="submission" date="2012-11" db="EMBL/GenBank/DDBJ databases">
        <authorList>
            <person name="Linke B."/>
        </authorList>
    </citation>
    <scope>NUCLEOTIDE SEQUENCE [LARGE SCALE GENOMIC DNA]</scope>
    <source>
        <strain evidence="2">CFBP 1232</strain>
    </source>
</reference>
<accession>A0A831A521</accession>
<proteinExistence type="predicted"/>
<dbReference type="GeneID" id="97607468"/>